<dbReference type="AlphaFoldDB" id="A0A3E4XL58"/>
<evidence type="ECO:0000313" key="1">
    <source>
        <dbReference type="EMBL" id="RGM55561.1"/>
    </source>
</evidence>
<comment type="caution">
    <text evidence="1">The sequence shown here is derived from an EMBL/GenBank/DDBJ whole genome shotgun (WGS) entry which is preliminary data.</text>
</comment>
<evidence type="ECO:0008006" key="3">
    <source>
        <dbReference type="Google" id="ProtNLM"/>
    </source>
</evidence>
<organism evidence="1 2">
    <name type="scientific">Bacteroides uniformis</name>
    <dbReference type="NCBI Taxonomy" id="820"/>
    <lineage>
        <taxon>Bacteria</taxon>
        <taxon>Pseudomonadati</taxon>
        <taxon>Bacteroidota</taxon>
        <taxon>Bacteroidia</taxon>
        <taxon>Bacteroidales</taxon>
        <taxon>Bacteroidaceae</taxon>
        <taxon>Bacteroides</taxon>
    </lineage>
</organism>
<dbReference type="Proteomes" id="UP000261295">
    <property type="component" value="Unassembled WGS sequence"/>
</dbReference>
<protein>
    <recommendedName>
        <fullName evidence="3">Caudovirus prohead protease</fullName>
    </recommendedName>
</protein>
<proteinExistence type="predicted"/>
<gene>
    <name evidence="1" type="ORF">DXC07_10545</name>
</gene>
<accession>A0A3E4XL58</accession>
<dbReference type="EMBL" id="QSTL01000008">
    <property type="protein sequence ID" value="RGM55561.1"/>
    <property type="molecule type" value="Genomic_DNA"/>
</dbReference>
<dbReference type="RefSeq" id="WP_117749375.1">
    <property type="nucleotide sequence ID" value="NZ_QSTL01000008.1"/>
</dbReference>
<reference evidence="1 2" key="1">
    <citation type="submission" date="2018-08" db="EMBL/GenBank/DDBJ databases">
        <title>A genome reference for cultivated species of the human gut microbiota.</title>
        <authorList>
            <person name="Zou Y."/>
            <person name="Xue W."/>
            <person name="Luo G."/>
        </authorList>
    </citation>
    <scope>NUCLEOTIDE SEQUENCE [LARGE SCALE GENOMIC DNA]</scope>
    <source>
        <strain evidence="1 2">OM07-9</strain>
    </source>
</reference>
<name>A0A3E4XL58_BACUN</name>
<evidence type="ECO:0000313" key="2">
    <source>
        <dbReference type="Proteomes" id="UP000261295"/>
    </source>
</evidence>
<sequence>MKEFLLSDESLNSHGLIIMTEGIDMTRFLENPVMYYNHDRERGVIGKWINLRKENSKLYGTPVFDEKQELGCSVARQVRDGFIRAASIGVRDVRFSGNKVIQCELKEISICDIPSNRNTLQLYYKDKQIGYHNYVELLNSESMNEENFKQLLEVLSLPPTATFQDVIETVQYMRKLLPQGKSGDIKQRLQMACDKGILTENEKANIEMLVGNDTVKLEQYLTNKTNEFESGFNKEFMSLIEEFPRKFETVNVPFLRTKVKELAKNDFATFRELVKSMPDRVRVMEMIDDGREGGKATWTLSDWRKYNPQELRRNPELYKRLLDEEKNKN</sequence>